<evidence type="ECO:0000256" key="1">
    <source>
        <dbReference type="SAM" id="MobiDB-lite"/>
    </source>
</evidence>
<dbReference type="AlphaFoldDB" id="A0A9D4B795"/>
<comment type="caution">
    <text evidence="3">The sequence shown here is derived from an EMBL/GenBank/DDBJ whole genome shotgun (WGS) entry which is preliminary data.</text>
</comment>
<keyword evidence="4" id="KW-1185">Reference proteome</keyword>
<evidence type="ECO:0000256" key="2">
    <source>
        <dbReference type="SAM" id="SignalP"/>
    </source>
</evidence>
<proteinExistence type="predicted"/>
<reference evidence="3" key="1">
    <citation type="submission" date="2021-09" db="EMBL/GenBank/DDBJ databases">
        <title>The genome of Mauremys mutica provides insights into the evolution of semi-aquatic lifestyle.</title>
        <authorList>
            <person name="Gong S."/>
            <person name="Gao Y."/>
        </authorList>
    </citation>
    <scope>NUCLEOTIDE SEQUENCE</scope>
    <source>
        <strain evidence="3">MM-2020</strain>
        <tissue evidence="3">Muscle</tissue>
    </source>
</reference>
<organism evidence="3 4">
    <name type="scientific">Mauremys mutica</name>
    <name type="common">yellowpond turtle</name>
    <dbReference type="NCBI Taxonomy" id="74926"/>
    <lineage>
        <taxon>Eukaryota</taxon>
        <taxon>Metazoa</taxon>
        <taxon>Chordata</taxon>
        <taxon>Craniata</taxon>
        <taxon>Vertebrata</taxon>
        <taxon>Euteleostomi</taxon>
        <taxon>Archelosauria</taxon>
        <taxon>Testudinata</taxon>
        <taxon>Testudines</taxon>
        <taxon>Cryptodira</taxon>
        <taxon>Durocryptodira</taxon>
        <taxon>Testudinoidea</taxon>
        <taxon>Geoemydidae</taxon>
        <taxon>Geoemydinae</taxon>
        <taxon>Mauremys</taxon>
    </lineage>
</organism>
<dbReference type="EMBL" id="JAHDVG010000466">
    <property type="protein sequence ID" value="KAH1183030.1"/>
    <property type="molecule type" value="Genomic_DNA"/>
</dbReference>
<feature type="chain" id="PRO_5039677325" evidence="2">
    <location>
        <begin position="20"/>
        <end position="269"/>
    </location>
</feature>
<feature type="signal peptide" evidence="2">
    <location>
        <begin position="1"/>
        <end position="19"/>
    </location>
</feature>
<sequence length="269" mass="29452">MRWVGVFLGLFLLARPSGFLDGTSAHEAACPFFHVAEPEGGSVNTSIPNATYFSETSFFVQKYNTSTSSWDDVIYSSEDDSQNVRSSFKETLSFSGGYFKMENVSKGAEGVYRIQGEMYRKCVAIVNLTVVESSSIPPTVSGTSGAEEEPRSETKAEGCHYSVTDLCIHQSCPYIKLRGRAHHLITHHSHCAVSCLLKRRFPQHDLSHLLLSTDSPVCPEPRGKGGGEASPPNLYYGARGWVMLRAPQPPGGRKVKVSGQRRGHVFSAS</sequence>
<evidence type="ECO:0000313" key="4">
    <source>
        <dbReference type="Proteomes" id="UP000827986"/>
    </source>
</evidence>
<feature type="region of interest" description="Disordered" evidence="1">
    <location>
        <begin position="249"/>
        <end position="269"/>
    </location>
</feature>
<feature type="compositionally biased region" description="Basic residues" evidence="1">
    <location>
        <begin position="253"/>
        <end position="269"/>
    </location>
</feature>
<evidence type="ECO:0000313" key="3">
    <source>
        <dbReference type="EMBL" id="KAH1183030.1"/>
    </source>
</evidence>
<keyword evidence="2" id="KW-0732">Signal</keyword>
<gene>
    <name evidence="3" type="ORF">KIL84_004522</name>
</gene>
<name>A0A9D4B795_9SAUR</name>
<accession>A0A9D4B795</accession>
<dbReference type="Proteomes" id="UP000827986">
    <property type="component" value="Unassembled WGS sequence"/>
</dbReference>
<protein>
    <submittedName>
        <fullName evidence="3">Uncharacterized protein</fullName>
    </submittedName>
</protein>